<evidence type="ECO:0000256" key="2">
    <source>
        <dbReference type="ARBA" id="ARBA00007362"/>
    </source>
</evidence>
<dbReference type="GO" id="GO:0016020">
    <property type="term" value="C:membrane"/>
    <property type="evidence" value="ECO:0007669"/>
    <property type="project" value="UniProtKB-SubCell"/>
</dbReference>
<feature type="transmembrane region" description="Helical" evidence="6">
    <location>
        <begin position="125"/>
        <end position="142"/>
    </location>
</feature>
<keyword evidence="3 6" id="KW-0812">Transmembrane</keyword>
<feature type="transmembrane region" description="Helical" evidence="6">
    <location>
        <begin position="154"/>
        <end position="173"/>
    </location>
</feature>
<evidence type="ECO:0000259" key="7">
    <source>
        <dbReference type="Pfam" id="PF00892"/>
    </source>
</evidence>
<dbReference type="KEGG" id="ccah:DWG20_03375"/>
<dbReference type="InterPro" id="IPR050638">
    <property type="entry name" value="AA-Vitamin_Transporters"/>
</dbReference>
<comment type="subcellular location">
    <subcellularLocation>
        <location evidence="1">Membrane</location>
        <topology evidence="1">Multi-pass membrane protein</topology>
    </subcellularLocation>
</comment>
<feature type="transmembrane region" description="Helical" evidence="6">
    <location>
        <begin position="34"/>
        <end position="57"/>
    </location>
</feature>
<keyword evidence="5 6" id="KW-0472">Membrane</keyword>
<feature type="domain" description="EamA" evidence="7">
    <location>
        <begin position="11"/>
        <end position="142"/>
    </location>
</feature>
<sequence>MRTPTAGGLIYLKLVLTTLIWGATFPIGRYAAKAAAPLAVAEWRFALAAAALMALLARRERLLRPTGAAGRLALALGFTGVFAYNICFFFGLERVPASRAALIVALNPVLVALAATAVYGQRLSLVRWGGVAVSLFGAALVISRGELNELVSHVGAGELIVFGSSLAWSAYTLLGRNAAQHFSPLASTTWAALAGALMLLPPALWEGRMIATLTLGPAMWLALLHLGLLATVVAFLWYAEGVKAIGPTRTVVFTNLVPVFAVLIGVLLFGEELLWSMVIGGALVSLGVWLTNRPALR</sequence>
<feature type="transmembrane region" description="Helical" evidence="6">
    <location>
        <begin position="274"/>
        <end position="291"/>
    </location>
</feature>
<feature type="transmembrane region" description="Helical" evidence="6">
    <location>
        <begin position="250"/>
        <end position="268"/>
    </location>
</feature>
<dbReference type="InterPro" id="IPR037185">
    <property type="entry name" value="EmrE-like"/>
</dbReference>
<name>A0A345Y3P0_9NEIS</name>
<dbReference type="AlphaFoldDB" id="A0A345Y3P0"/>
<protein>
    <submittedName>
        <fullName evidence="8">DMT family transporter</fullName>
    </submittedName>
</protein>
<feature type="domain" description="EamA" evidence="7">
    <location>
        <begin position="157"/>
        <end position="292"/>
    </location>
</feature>
<feature type="transmembrane region" description="Helical" evidence="6">
    <location>
        <begin position="9"/>
        <end position="28"/>
    </location>
</feature>
<evidence type="ECO:0000256" key="3">
    <source>
        <dbReference type="ARBA" id="ARBA00022692"/>
    </source>
</evidence>
<feature type="transmembrane region" description="Helical" evidence="6">
    <location>
        <begin position="69"/>
        <end position="91"/>
    </location>
</feature>
<evidence type="ECO:0000313" key="8">
    <source>
        <dbReference type="EMBL" id="AXK38542.1"/>
    </source>
</evidence>
<dbReference type="Gene3D" id="1.10.3730.20">
    <property type="match status" value="1"/>
</dbReference>
<feature type="transmembrane region" description="Helical" evidence="6">
    <location>
        <begin position="217"/>
        <end position="238"/>
    </location>
</feature>
<evidence type="ECO:0000256" key="6">
    <source>
        <dbReference type="SAM" id="Phobius"/>
    </source>
</evidence>
<evidence type="ECO:0000256" key="4">
    <source>
        <dbReference type="ARBA" id="ARBA00022989"/>
    </source>
</evidence>
<feature type="transmembrane region" description="Helical" evidence="6">
    <location>
        <begin position="97"/>
        <end position="118"/>
    </location>
</feature>
<reference evidence="8 9" key="1">
    <citation type="submission" date="2018-07" db="EMBL/GenBank/DDBJ databases">
        <title>Crenobacter cavernae sp. nov., isolated from a karst cave.</title>
        <authorList>
            <person name="Zhu H."/>
        </authorList>
    </citation>
    <scope>NUCLEOTIDE SEQUENCE [LARGE SCALE GENOMIC DNA]</scope>
    <source>
        <strain evidence="8 9">K1W11S-77</strain>
    </source>
</reference>
<organism evidence="8 9">
    <name type="scientific">Crenobacter cavernae</name>
    <dbReference type="NCBI Taxonomy" id="2290923"/>
    <lineage>
        <taxon>Bacteria</taxon>
        <taxon>Pseudomonadati</taxon>
        <taxon>Pseudomonadota</taxon>
        <taxon>Betaproteobacteria</taxon>
        <taxon>Neisseriales</taxon>
        <taxon>Neisseriaceae</taxon>
        <taxon>Crenobacter</taxon>
    </lineage>
</organism>
<gene>
    <name evidence="8" type="ORF">DWG20_03375</name>
</gene>
<dbReference type="InterPro" id="IPR000620">
    <property type="entry name" value="EamA_dom"/>
</dbReference>
<dbReference type="Proteomes" id="UP000254537">
    <property type="component" value="Chromosome"/>
</dbReference>
<accession>A0A345Y3P0</accession>
<evidence type="ECO:0000256" key="1">
    <source>
        <dbReference type="ARBA" id="ARBA00004141"/>
    </source>
</evidence>
<keyword evidence="4 6" id="KW-1133">Transmembrane helix</keyword>
<dbReference type="PANTHER" id="PTHR32322">
    <property type="entry name" value="INNER MEMBRANE TRANSPORTER"/>
    <property type="match status" value="1"/>
</dbReference>
<dbReference type="EMBL" id="CP031337">
    <property type="protein sequence ID" value="AXK38542.1"/>
    <property type="molecule type" value="Genomic_DNA"/>
</dbReference>
<feature type="transmembrane region" description="Helical" evidence="6">
    <location>
        <begin position="185"/>
        <end position="205"/>
    </location>
</feature>
<comment type="similarity">
    <text evidence="2">Belongs to the EamA transporter family.</text>
</comment>
<evidence type="ECO:0000256" key="5">
    <source>
        <dbReference type="ARBA" id="ARBA00023136"/>
    </source>
</evidence>
<dbReference type="SUPFAM" id="SSF103481">
    <property type="entry name" value="Multidrug resistance efflux transporter EmrE"/>
    <property type="match status" value="2"/>
</dbReference>
<dbReference type="OrthoDB" id="5186724at2"/>
<proteinExistence type="inferred from homology"/>
<dbReference type="PANTHER" id="PTHR32322:SF2">
    <property type="entry name" value="EAMA DOMAIN-CONTAINING PROTEIN"/>
    <property type="match status" value="1"/>
</dbReference>
<evidence type="ECO:0000313" key="9">
    <source>
        <dbReference type="Proteomes" id="UP000254537"/>
    </source>
</evidence>
<dbReference type="Pfam" id="PF00892">
    <property type="entry name" value="EamA"/>
    <property type="match status" value="2"/>
</dbReference>